<feature type="transmembrane region" description="Helical" evidence="1">
    <location>
        <begin position="132"/>
        <end position="155"/>
    </location>
</feature>
<dbReference type="KEGG" id="msea:METESE_36510"/>
<reference evidence="2" key="1">
    <citation type="journal article" date="2023" name="Int. J. Syst. Evol. Microbiol.">
        <title>Mesoterricola silvestris gen. nov., sp. nov., Mesoterricola sediminis sp. nov., Geothrix oryzae sp. nov., Geothrix edaphica sp. nov., Geothrix rubra sp. nov., and Geothrix limicola sp. nov., six novel members of Acidobacteriota isolated from soils.</title>
        <authorList>
            <person name="Itoh H."/>
            <person name="Sugisawa Y."/>
            <person name="Mise K."/>
            <person name="Xu Z."/>
            <person name="Kuniyasu M."/>
            <person name="Ushijima N."/>
            <person name="Kawano K."/>
            <person name="Kobayashi E."/>
            <person name="Shiratori Y."/>
            <person name="Masuda Y."/>
            <person name="Senoo K."/>
        </authorList>
    </citation>
    <scope>NUCLEOTIDE SEQUENCE</scope>
    <source>
        <strain evidence="2">W786</strain>
    </source>
</reference>
<organism evidence="2 3">
    <name type="scientific">Mesoterricola sediminis</name>
    <dbReference type="NCBI Taxonomy" id="2927980"/>
    <lineage>
        <taxon>Bacteria</taxon>
        <taxon>Pseudomonadati</taxon>
        <taxon>Acidobacteriota</taxon>
        <taxon>Holophagae</taxon>
        <taxon>Holophagales</taxon>
        <taxon>Holophagaceae</taxon>
        <taxon>Mesoterricola</taxon>
    </lineage>
</organism>
<accession>A0AA48HI86</accession>
<keyword evidence="3" id="KW-1185">Reference proteome</keyword>
<feature type="transmembrane region" description="Helical" evidence="1">
    <location>
        <begin position="69"/>
        <end position="89"/>
    </location>
</feature>
<proteinExistence type="predicted"/>
<protein>
    <submittedName>
        <fullName evidence="2">Uncharacterized protein</fullName>
    </submittedName>
</protein>
<dbReference type="Proteomes" id="UP001228113">
    <property type="component" value="Chromosome"/>
</dbReference>
<dbReference type="AlphaFoldDB" id="A0AA48HI86"/>
<keyword evidence="1" id="KW-0812">Transmembrane</keyword>
<keyword evidence="1" id="KW-1133">Transmembrane helix</keyword>
<sequence length="653" mass="72961">MNLGRDVRPTRLIAVLLIGPAFLVALVLMALLRFHLADAGINGFLAMSFTLKPIKAFGVQYGLRILLPVYVMAGLFSWILAYLPGLLTRPAWSRDWKGRQAFAMGASALLWAHLVLWWKVPTALWVLPGFRALPFWLLFPVLVALALAYPIGWLLRQAPATPGRRGLTLAGWLVLWTALPLLPGWLPRPAPAARPGDRKCQVLMVGLDGLRSDTFLESAGGLQGLRYRNAYTPIPATRLLWHLLWGGDPLFYTIGHVGATLDEIRQPHGLTLIRDAYQQGEKPRFYMDDGGTISLAGRHVDMDDVITPAAGWENFVNSNLAVGFPIYAVWENWLKPFPTTNPWAPHEAGLKEALRLGRGSGWVMFHSCLAHQPIFLDRQELKGVHRWWAMSPAAFEPRASVQQVKPTDVQAPDPRRNPFLAYKIRMNSILRAWEPIWNGLARDPDYAGAARFLFSDHGERFRTVVDGFQLQGNHGYGLDPWELRCAFLAAGPGFSDRVEPQPREATISLLALRMAVAHWLRTKEAPTAAILERQLPVAPVRYHSVGSDAFGKEPFDFKCEPEKDLAVNTYVAPEGIWYLEYTKSAEERAHDASVARAEGSALTVFRPLKAGGAMEFVYDGYEMKKAREVDEATFRKEKAAVEDLLKASTEPKP</sequence>
<name>A0AA48HI86_9BACT</name>
<evidence type="ECO:0000313" key="2">
    <source>
        <dbReference type="EMBL" id="BDU78693.1"/>
    </source>
</evidence>
<evidence type="ECO:0000313" key="3">
    <source>
        <dbReference type="Proteomes" id="UP001228113"/>
    </source>
</evidence>
<dbReference type="RefSeq" id="WP_316410792.1">
    <property type="nucleotide sequence ID" value="NZ_AP027081.1"/>
</dbReference>
<dbReference type="EMBL" id="AP027081">
    <property type="protein sequence ID" value="BDU78693.1"/>
    <property type="molecule type" value="Genomic_DNA"/>
</dbReference>
<evidence type="ECO:0000256" key="1">
    <source>
        <dbReference type="SAM" id="Phobius"/>
    </source>
</evidence>
<gene>
    <name evidence="2" type="ORF">METESE_36510</name>
</gene>
<keyword evidence="1" id="KW-0472">Membrane</keyword>
<feature type="transmembrane region" description="Helical" evidence="1">
    <location>
        <begin position="12"/>
        <end position="32"/>
    </location>
</feature>
<feature type="transmembrane region" description="Helical" evidence="1">
    <location>
        <begin position="101"/>
        <end position="120"/>
    </location>
</feature>
<feature type="transmembrane region" description="Helical" evidence="1">
    <location>
        <begin position="167"/>
        <end position="186"/>
    </location>
</feature>